<evidence type="ECO:0000313" key="2">
    <source>
        <dbReference type="Proteomes" id="UP000184105"/>
    </source>
</evidence>
<accession>A0AAX2F0R5</accession>
<proteinExistence type="predicted"/>
<organism evidence="1 2">
    <name type="scientific">Prevotella scopos JCM 17725</name>
    <dbReference type="NCBI Taxonomy" id="1236518"/>
    <lineage>
        <taxon>Bacteria</taxon>
        <taxon>Pseudomonadati</taxon>
        <taxon>Bacteroidota</taxon>
        <taxon>Bacteroidia</taxon>
        <taxon>Bacteroidales</taxon>
        <taxon>Prevotellaceae</taxon>
        <taxon>Prevotella</taxon>
    </lineage>
</organism>
<reference evidence="1 2" key="1">
    <citation type="submission" date="2016-11" db="EMBL/GenBank/DDBJ databases">
        <authorList>
            <person name="Varghese N."/>
            <person name="Submissions S."/>
        </authorList>
    </citation>
    <scope>NUCLEOTIDE SEQUENCE [LARGE SCALE GENOMIC DNA]</scope>
    <source>
        <strain evidence="1 2">DSM 22613</strain>
    </source>
</reference>
<sequence>MVKFPKDKKLEIECIYTSQYVIILAILPI</sequence>
<dbReference type="AlphaFoldDB" id="A0AAX2F0R5"/>
<keyword evidence="2" id="KW-1185">Reference proteome</keyword>
<name>A0AAX2F0R5_9BACT</name>
<evidence type="ECO:0000313" key="1">
    <source>
        <dbReference type="EMBL" id="SHF55141.1"/>
    </source>
</evidence>
<gene>
    <name evidence="1" type="ORF">SAMN05444364_101105</name>
</gene>
<dbReference type="Proteomes" id="UP000184105">
    <property type="component" value="Unassembled WGS sequence"/>
</dbReference>
<dbReference type="EMBL" id="FQWA01000001">
    <property type="protein sequence ID" value="SHF55141.1"/>
    <property type="molecule type" value="Genomic_DNA"/>
</dbReference>
<comment type="caution">
    <text evidence="1">The sequence shown here is derived from an EMBL/GenBank/DDBJ whole genome shotgun (WGS) entry which is preliminary data.</text>
</comment>
<protein>
    <submittedName>
        <fullName evidence="1">Uncharacterized protein</fullName>
    </submittedName>
</protein>